<protein>
    <submittedName>
        <fullName evidence="2">Ferritin-like domain-containing protein</fullName>
    </submittedName>
</protein>
<proteinExistence type="predicted"/>
<evidence type="ECO:0000259" key="1">
    <source>
        <dbReference type="Pfam" id="PF14530"/>
    </source>
</evidence>
<gene>
    <name evidence="2" type="ORF">GCM10023196_033370</name>
</gene>
<dbReference type="InterPro" id="IPR029447">
    <property type="entry name" value="DUF4439"/>
</dbReference>
<reference evidence="3" key="1">
    <citation type="journal article" date="2019" name="Int. J. Syst. Evol. Microbiol.">
        <title>The Global Catalogue of Microorganisms (GCM) 10K type strain sequencing project: providing services to taxonomists for standard genome sequencing and annotation.</title>
        <authorList>
            <consortium name="The Broad Institute Genomics Platform"/>
            <consortium name="The Broad Institute Genome Sequencing Center for Infectious Disease"/>
            <person name="Wu L."/>
            <person name="Ma J."/>
        </authorList>
    </citation>
    <scope>NUCLEOTIDE SEQUENCE [LARGE SCALE GENOMIC DNA]</scope>
    <source>
        <strain evidence="3">JCM 17939</strain>
    </source>
</reference>
<dbReference type="Gene3D" id="1.20.1260.10">
    <property type="match status" value="1"/>
</dbReference>
<organism evidence="2 3">
    <name type="scientific">Actinoallomurus vinaceus</name>
    <dbReference type="NCBI Taxonomy" id="1080074"/>
    <lineage>
        <taxon>Bacteria</taxon>
        <taxon>Bacillati</taxon>
        <taxon>Actinomycetota</taxon>
        <taxon>Actinomycetes</taxon>
        <taxon>Streptosporangiales</taxon>
        <taxon>Thermomonosporaceae</taxon>
        <taxon>Actinoallomurus</taxon>
    </lineage>
</organism>
<dbReference type="SUPFAM" id="SSF47240">
    <property type="entry name" value="Ferritin-like"/>
    <property type="match status" value="1"/>
</dbReference>
<keyword evidence="3" id="KW-1185">Reference proteome</keyword>
<accession>A0ABP8UB04</accession>
<dbReference type="InterPro" id="IPR012347">
    <property type="entry name" value="Ferritin-like"/>
</dbReference>
<evidence type="ECO:0000313" key="2">
    <source>
        <dbReference type="EMBL" id="GAA4626187.1"/>
    </source>
</evidence>
<dbReference type="Pfam" id="PF14530">
    <property type="entry name" value="DUF4439"/>
    <property type="match status" value="1"/>
</dbReference>
<evidence type="ECO:0000313" key="3">
    <source>
        <dbReference type="Proteomes" id="UP001501442"/>
    </source>
</evidence>
<comment type="caution">
    <text evidence="2">The sequence shown here is derived from an EMBL/GenBank/DDBJ whole genome shotgun (WGS) entry which is preliminary data.</text>
</comment>
<sequence>MSPVQDTVAALQAALAAEHVAVFGYGVLGGHAGPAQRENVTLIWTAHRNRRDRLRGYIQSAGGRPVAAAAAYRLPFKVTSASSAARLAATLEDGVVAGYAVLAGASDPNLRRYAAQAMQEAAVRAVRWRGSAPTEAFPGLPPSALSPNPRNK</sequence>
<dbReference type="CDD" id="cd00657">
    <property type="entry name" value="Ferritin_like"/>
    <property type="match status" value="1"/>
</dbReference>
<name>A0ABP8UB04_9ACTN</name>
<dbReference type="InterPro" id="IPR009078">
    <property type="entry name" value="Ferritin-like_SF"/>
</dbReference>
<feature type="domain" description="DUF4439" evidence="1">
    <location>
        <begin position="10"/>
        <end position="141"/>
    </location>
</feature>
<dbReference type="Proteomes" id="UP001501442">
    <property type="component" value="Unassembled WGS sequence"/>
</dbReference>
<dbReference type="RefSeq" id="WP_345431723.1">
    <property type="nucleotide sequence ID" value="NZ_BAABHK010000004.1"/>
</dbReference>
<dbReference type="EMBL" id="BAABHK010000004">
    <property type="protein sequence ID" value="GAA4626187.1"/>
    <property type="molecule type" value="Genomic_DNA"/>
</dbReference>